<dbReference type="AlphaFoldDB" id="X1CNU6"/>
<sequence length="55" mass="6510">GRKNYETVEINGELGSIYWNLENMNYLHVYFREEDPADTIGFHAISVTESFDYNF</sequence>
<accession>X1CNU6</accession>
<proteinExistence type="predicted"/>
<dbReference type="EMBL" id="BART01022551">
    <property type="protein sequence ID" value="GAG97818.1"/>
    <property type="molecule type" value="Genomic_DNA"/>
</dbReference>
<name>X1CNU6_9ZZZZ</name>
<reference evidence="1" key="1">
    <citation type="journal article" date="2014" name="Front. Microbiol.">
        <title>High frequency of phylogenetically diverse reductive dehalogenase-homologous genes in deep subseafloor sedimentary metagenomes.</title>
        <authorList>
            <person name="Kawai M."/>
            <person name="Futagami T."/>
            <person name="Toyoda A."/>
            <person name="Takaki Y."/>
            <person name="Nishi S."/>
            <person name="Hori S."/>
            <person name="Arai W."/>
            <person name="Tsubouchi T."/>
            <person name="Morono Y."/>
            <person name="Uchiyama I."/>
            <person name="Ito T."/>
            <person name="Fujiyama A."/>
            <person name="Inagaki F."/>
            <person name="Takami H."/>
        </authorList>
    </citation>
    <scope>NUCLEOTIDE SEQUENCE</scope>
    <source>
        <strain evidence="1">Expedition CK06-06</strain>
    </source>
</reference>
<comment type="caution">
    <text evidence="1">The sequence shown here is derived from an EMBL/GenBank/DDBJ whole genome shotgun (WGS) entry which is preliminary data.</text>
</comment>
<organism evidence="1">
    <name type="scientific">marine sediment metagenome</name>
    <dbReference type="NCBI Taxonomy" id="412755"/>
    <lineage>
        <taxon>unclassified sequences</taxon>
        <taxon>metagenomes</taxon>
        <taxon>ecological metagenomes</taxon>
    </lineage>
</organism>
<dbReference type="Gene3D" id="3.30.360.10">
    <property type="entry name" value="Dihydrodipicolinate Reductase, domain 2"/>
    <property type="match status" value="1"/>
</dbReference>
<evidence type="ECO:0000313" key="1">
    <source>
        <dbReference type="EMBL" id="GAG97818.1"/>
    </source>
</evidence>
<protein>
    <submittedName>
        <fullName evidence="1">Uncharacterized protein</fullName>
    </submittedName>
</protein>
<feature type="non-terminal residue" evidence="1">
    <location>
        <position position="1"/>
    </location>
</feature>
<gene>
    <name evidence="1" type="ORF">S01H4_41262</name>
</gene>